<dbReference type="InterPro" id="IPR036890">
    <property type="entry name" value="HATPase_C_sf"/>
</dbReference>
<dbReference type="Gene3D" id="3.30.565.10">
    <property type="entry name" value="Histidine kinase-like ATPase, C-terminal domain"/>
    <property type="match status" value="1"/>
</dbReference>
<name>A0A3D4VAY9_9BACT</name>
<sequence length="320" mass="35203">MTTVISVPHSLDEQSFEQVVEQLAPVPEGEKILVDARHARWASPYGLTALLCVAQSRGERMSFAVPEAADTLSYWSRTGFFRYAAELYDLHGAVPREREAHESDVLLEITPITQTEDVHGVVGRIHQKAADILHGQLNLETAATGAFGLTLSEACQNIVEHAELGGWVAVQTYKYARRLGRRVVVIAVCDAGIGFRKSLESSPTHRRSDRWDDAMALEDAVLRAVSRHRFRDNGRGQGIAGIRRFISRWNGKLTVRSGSARIAITPDWDEDVPLTESLPYFPGSQMQVIVPERLADAADAARGLAGRSTAAPRARGRSGR</sequence>
<dbReference type="GO" id="GO:0005524">
    <property type="term" value="F:ATP binding"/>
    <property type="evidence" value="ECO:0007669"/>
    <property type="project" value="UniProtKB-KW"/>
</dbReference>
<proteinExistence type="predicted"/>
<evidence type="ECO:0000313" key="2">
    <source>
        <dbReference type="EMBL" id="HCT57497.1"/>
    </source>
</evidence>
<gene>
    <name evidence="2" type="ORF">DGD08_09885</name>
</gene>
<dbReference type="AlphaFoldDB" id="A0A3D4VAY9"/>
<accession>A0A3D4VAY9</accession>
<feature type="region of interest" description="Disordered" evidence="1">
    <location>
        <begin position="301"/>
        <end position="320"/>
    </location>
</feature>
<evidence type="ECO:0000313" key="3">
    <source>
        <dbReference type="Proteomes" id="UP000264071"/>
    </source>
</evidence>
<dbReference type="EMBL" id="DPIY01000009">
    <property type="protein sequence ID" value="HCT57497.1"/>
    <property type="molecule type" value="Genomic_DNA"/>
</dbReference>
<comment type="caution">
    <text evidence="2">The sequence shown here is derived from an EMBL/GenBank/DDBJ whole genome shotgun (WGS) entry which is preliminary data.</text>
</comment>
<dbReference type="Proteomes" id="UP000264071">
    <property type="component" value="Unassembled WGS sequence"/>
</dbReference>
<keyword evidence="2" id="KW-0547">Nucleotide-binding</keyword>
<evidence type="ECO:0000256" key="1">
    <source>
        <dbReference type="SAM" id="MobiDB-lite"/>
    </source>
</evidence>
<organism evidence="2 3">
    <name type="scientific">Gemmatimonas aurantiaca</name>
    <dbReference type="NCBI Taxonomy" id="173480"/>
    <lineage>
        <taxon>Bacteria</taxon>
        <taxon>Pseudomonadati</taxon>
        <taxon>Gemmatimonadota</taxon>
        <taxon>Gemmatimonadia</taxon>
        <taxon>Gemmatimonadales</taxon>
        <taxon>Gemmatimonadaceae</taxon>
        <taxon>Gemmatimonas</taxon>
    </lineage>
</organism>
<reference evidence="2 3" key="1">
    <citation type="journal article" date="2018" name="Nat. Biotechnol.">
        <title>A standardized bacterial taxonomy based on genome phylogeny substantially revises the tree of life.</title>
        <authorList>
            <person name="Parks D.H."/>
            <person name="Chuvochina M."/>
            <person name="Waite D.W."/>
            <person name="Rinke C."/>
            <person name="Skarshewski A."/>
            <person name="Chaumeil P.A."/>
            <person name="Hugenholtz P."/>
        </authorList>
    </citation>
    <scope>NUCLEOTIDE SEQUENCE [LARGE SCALE GENOMIC DNA]</scope>
    <source>
        <strain evidence="2">UBA8844</strain>
    </source>
</reference>
<dbReference type="SUPFAM" id="SSF55874">
    <property type="entry name" value="ATPase domain of HSP90 chaperone/DNA topoisomerase II/histidine kinase"/>
    <property type="match status" value="1"/>
</dbReference>
<dbReference type="OMA" id="FIDPYGM"/>
<protein>
    <submittedName>
        <fullName evidence="2">ATP-binding protein</fullName>
    </submittedName>
</protein>
<keyword evidence="2" id="KW-0067">ATP-binding</keyword>